<organism evidence="1">
    <name type="scientific">Anguilla anguilla</name>
    <name type="common">European freshwater eel</name>
    <name type="synonym">Muraena anguilla</name>
    <dbReference type="NCBI Taxonomy" id="7936"/>
    <lineage>
        <taxon>Eukaryota</taxon>
        <taxon>Metazoa</taxon>
        <taxon>Chordata</taxon>
        <taxon>Craniata</taxon>
        <taxon>Vertebrata</taxon>
        <taxon>Euteleostomi</taxon>
        <taxon>Actinopterygii</taxon>
        <taxon>Neopterygii</taxon>
        <taxon>Teleostei</taxon>
        <taxon>Anguilliformes</taxon>
        <taxon>Anguillidae</taxon>
        <taxon>Anguilla</taxon>
    </lineage>
</organism>
<dbReference type="AlphaFoldDB" id="A0A0E9XSY5"/>
<evidence type="ECO:0000313" key="1">
    <source>
        <dbReference type="EMBL" id="JAI05542.1"/>
    </source>
</evidence>
<accession>A0A0E9XSY5</accession>
<reference evidence="1" key="2">
    <citation type="journal article" date="2015" name="Fish Shellfish Immunol.">
        <title>Early steps in the European eel (Anguilla anguilla)-Vibrio vulnificus interaction in the gills: Role of the RtxA13 toxin.</title>
        <authorList>
            <person name="Callol A."/>
            <person name="Pajuelo D."/>
            <person name="Ebbesson L."/>
            <person name="Teles M."/>
            <person name="MacKenzie S."/>
            <person name="Amaro C."/>
        </authorList>
    </citation>
    <scope>NUCLEOTIDE SEQUENCE</scope>
</reference>
<protein>
    <submittedName>
        <fullName evidence="1">Uncharacterized protein</fullName>
    </submittedName>
</protein>
<proteinExistence type="predicted"/>
<dbReference type="EMBL" id="GBXM01003036">
    <property type="protein sequence ID" value="JAI05542.1"/>
    <property type="molecule type" value="Transcribed_RNA"/>
</dbReference>
<sequence length="37" mass="4107">MQVVYFTDVLVSDFNLAVKVAPCNCNCGTNTQILFHT</sequence>
<reference evidence="1" key="1">
    <citation type="submission" date="2014-11" db="EMBL/GenBank/DDBJ databases">
        <authorList>
            <person name="Amaro Gonzalez C."/>
        </authorList>
    </citation>
    <scope>NUCLEOTIDE SEQUENCE</scope>
</reference>
<name>A0A0E9XSY5_ANGAN</name>